<dbReference type="SUPFAM" id="SSF48179">
    <property type="entry name" value="6-phosphogluconate dehydrogenase C-terminal domain-like"/>
    <property type="match status" value="1"/>
</dbReference>
<dbReference type="GO" id="GO:0006631">
    <property type="term" value="P:fatty acid metabolic process"/>
    <property type="evidence" value="ECO:0007669"/>
    <property type="project" value="InterPro"/>
</dbReference>
<gene>
    <name evidence="2" type="ORF">B1A_21296</name>
</gene>
<reference evidence="2" key="1">
    <citation type="submission" date="2013-08" db="EMBL/GenBank/DDBJ databases">
        <authorList>
            <person name="Mendez C."/>
            <person name="Richter M."/>
            <person name="Ferrer M."/>
            <person name="Sanchez J."/>
        </authorList>
    </citation>
    <scope>NUCLEOTIDE SEQUENCE</scope>
</reference>
<dbReference type="GO" id="GO:0016616">
    <property type="term" value="F:oxidoreductase activity, acting on the CH-OH group of donors, NAD or NADP as acceptor"/>
    <property type="evidence" value="ECO:0007669"/>
    <property type="project" value="InterPro"/>
</dbReference>
<dbReference type="Gene3D" id="1.10.1040.10">
    <property type="entry name" value="N-(1-d-carboxylethyl)-l-norvaline Dehydrogenase, domain 2"/>
    <property type="match status" value="1"/>
</dbReference>
<dbReference type="Pfam" id="PF00725">
    <property type="entry name" value="3HCDH"/>
    <property type="match status" value="1"/>
</dbReference>
<feature type="domain" description="3-hydroxyacyl-CoA dehydrogenase C-terminal" evidence="1">
    <location>
        <begin position="6"/>
        <end position="86"/>
    </location>
</feature>
<sequence>MISPIRLLSAAINEAAWIIRNGVATREDVEKSMIMAMNWPEGLLSTADRYGIGIIISNLNRRYEETNESRYIPDPLLEDMLKRGQSVLNPEKDFLNGMR</sequence>
<organism evidence="2">
    <name type="scientific">mine drainage metagenome</name>
    <dbReference type="NCBI Taxonomy" id="410659"/>
    <lineage>
        <taxon>unclassified sequences</taxon>
        <taxon>metagenomes</taxon>
        <taxon>ecological metagenomes</taxon>
    </lineage>
</organism>
<protein>
    <submittedName>
        <fullName evidence="2">3-hydroxybutyryl-CoA dehydrogenase</fullName>
    </submittedName>
</protein>
<evidence type="ECO:0000259" key="1">
    <source>
        <dbReference type="Pfam" id="PF00725"/>
    </source>
</evidence>
<accession>T0ZER4</accession>
<dbReference type="InterPro" id="IPR013328">
    <property type="entry name" value="6PGD_dom2"/>
</dbReference>
<dbReference type="EMBL" id="AUZX01015742">
    <property type="protein sequence ID" value="EQD28125.1"/>
    <property type="molecule type" value="Genomic_DNA"/>
</dbReference>
<name>T0ZER4_9ZZZZ</name>
<proteinExistence type="predicted"/>
<comment type="caution">
    <text evidence="2">The sequence shown here is derived from an EMBL/GenBank/DDBJ whole genome shotgun (WGS) entry which is preliminary data.</text>
</comment>
<reference evidence="2" key="2">
    <citation type="journal article" date="2014" name="ISME J.">
        <title>Microbial stratification in low pH oxic and suboxic macroscopic growths along an acid mine drainage.</title>
        <authorList>
            <person name="Mendez-Garcia C."/>
            <person name="Mesa V."/>
            <person name="Sprenger R.R."/>
            <person name="Richter M."/>
            <person name="Diez M.S."/>
            <person name="Solano J."/>
            <person name="Bargiela R."/>
            <person name="Golyshina O.V."/>
            <person name="Manteca A."/>
            <person name="Ramos J.L."/>
            <person name="Gallego J.R."/>
            <person name="Llorente I."/>
            <person name="Martins Dos Santos V.A."/>
            <person name="Jensen O.N."/>
            <person name="Pelaez A.I."/>
            <person name="Sanchez J."/>
            <person name="Ferrer M."/>
        </authorList>
    </citation>
    <scope>NUCLEOTIDE SEQUENCE</scope>
</reference>
<dbReference type="InterPro" id="IPR006108">
    <property type="entry name" value="3HC_DH_C"/>
</dbReference>
<dbReference type="AlphaFoldDB" id="T0ZER4"/>
<evidence type="ECO:0000313" key="2">
    <source>
        <dbReference type="EMBL" id="EQD28125.1"/>
    </source>
</evidence>
<dbReference type="InterPro" id="IPR008927">
    <property type="entry name" value="6-PGluconate_DH-like_C_sf"/>
</dbReference>